<proteinExistence type="predicted"/>
<dbReference type="RefSeq" id="WP_091719097.1">
    <property type="nucleotide sequence ID" value="NZ_FNHS01000013.1"/>
</dbReference>
<dbReference type="InterPro" id="IPR001387">
    <property type="entry name" value="Cro/C1-type_HTH"/>
</dbReference>
<dbReference type="InterPro" id="IPR010982">
    <property type="entry name" value="Lambda_DNA-bd_dom_sf"/>
</dbReference>
<keyword evidence="1" id="KW-0238">DNA-binding</keyword>
<accession>A0A1H0FUA0</accession>
<dbReference type="SUPFAM" id="SSF47413">
    <property type="entry name" value="lambda repressor-like DNA-binding domains"/>
    <property type="match status" value="1"/>
</dbReference>
<gene>
    <name evidence="4" type="ORF">SAMN05216360_11398</name>
</gene>
<dbReference type="NCBIfam" id="TIGR02607">
    <property type="entry name" value="antidote_HigA"/>
    <property type="match status" value="1"/>
</dbReference>
<dbReference type="PANTHER" id="PTHR36924">
    <property type="entry name" value="ANTITOXIN HIGA-1"/>
    <property type="match status" value="1"/>
</dbReference>
<feature type="domain" description="HTH cro/C1-type" evidence="3">
    <location>
        <begin position="33"/>
        <end position="72"/>
    </location>
</feature>
<dbReference type="OrthoDB" id="7205516at2"/>
<dbReference type="STRING" id="582672.SAMN05216360_11398"/>
<evidence type="ECO:0000313" key="4">
    <source>
        <dbReference type="EMBL" id="SDN98142.1"/>
    </source>
</evidence>
<keyword evidence="5" id="KW-1185">Reference proteome</keyword>
<organism evidence="4 5">
    <name type="scientific">Methylobacterium phyllostachyos</name>
    <dbReference type="NCBI Taxonomy" id="582672"/>
    <lineage>
        <taxon>Bacteria</taxon>
        <taxon>Pseudomonadati</taxon>
        <taxon>Pseudomonadota</taxon>
        <taxon>Alphaproteobacteria</taxon>
        <taxon>Hyphomicrobiales</taxon>
        <taxon>Methylobacteriaceae</taxon>
        <taxon>Methylobacterium</taxon>
    </lineage>
</organism>
<dbReference type="CDD" id="cd00093">
    <property type="entry name" value="HTH_XRE"/>
    <property type="match status" value="1"/>
</dbReference>
<evidence type="ECO:0000256" key="1">
    <source>
        <dbReference type="ARBA" id="ARBA00023125"/>
    </source>
</evidence>
<name>A0A1H0FUA0_9HYPH</name>
<dbReference type="PANTHER" id="PTHR36924:SF1">
    <property type="entry name" value="ANTITOXIN HIGA-1"/>
    <property type="match status" value="1"/>
</dbReference>
<dbReference type="PROSITE" id="PS50943">
    <property type="entry name" value="HTH_CROC1"/>
    <property type="match status" value="1"/>
</dbReference>
<evidence type="ECO:0000259" key="3">
    <source>
        <dbReference type="PROSITE" id="PS50943"/>
    </source>
</evidence>
<dbReference type="GO" id="GO:0003677">
    <property type="term" value="F:DNA binding"/>
    <property type="evidence" value="ECO:0007669"/>
    <property type="project" value="UniProtKB-KW"/>
</dbReference>
<reference evidence="5" key="1">
    <citation type="submission" date="2016-10" db="EMBL/GenBank/DDBJ databases">
        <authorList>
            <person name="Varghese N."/>
            <person name="Submissions S."/>
        </authorList>
    </citation>
    <scope>NUCLEOTIDE SEQUENCE [LARGE SCALE GENOMIC DNA]</scope>
    <source>
        <strain evidence="5">BL47</strain>
    </source>
</reference>
<dbReference type="EMBL" id="FNHS01000013">
    <property type="protein sequence ID" value="SDN98142.1"/>
    <property type="molecule type" value="Genomic_DNA"/>
</dbReference>
<evidence type="ECO:0000256" key="2">
    <source>
        <dbReference type="SAM" id="MobiDB-lite"/>
    </source>
</evidence>
<evidence type="ECO:0000313" key="5">
    <source>
        <dbReference type="Proteomes" id="UP000198704"/>
    </source>
</evidence>
<feature type="region of interest" description="Disordered" evidence="2">
    <location>
        <begin position="98"/>
        <end position="120"/>
    </location>
</feature>
<sequence>MSAGYTLAKPFHPGGFVRRKILEPRNLTIMGAAALLGVTRQGFSEFLNERASLTVDMAFHIEKAFGFNAEALMDMQTRYDLAILRHRDRMAQMQLVAKNERQASKATGTVRPAGVRRSAA</sequence>
<dbReference type="AlphaFoldDB" id="A0A1H0FUA0"/>
<dbReference type="Proteomes" id="UP000198704">
    <property type="component" value="Unassembled WGS sequence"/>
</dbReference>
<protein>
    <submittedName>
        <fullName evidence="4">Addiction module antidote protein, HigA family</fullName>
    </submittedName>
</protein>
<dbReference type="Gene3D" id="1.10.260.40">
    <property type="entry name" value="lambda repressor-like DNA-binding domains"/>
    <property type="match status" value="1"/>
</dbReference>
<dbReference type="InterPro" id="IPR013430">
    <property type="entry name" value="Toxin_antidote_HigA"/>
</dbReference>